<dbReference type="PROSITE" id="PS00622">
    <property type="entry name" value="HTH_LUXR_1"/>
    <property type="match status" value="1"/>
</dbReference>
<keyword evidence="5" id="KW-0804">Transcription</keyword>
<dbReference type="PRINTS" id="PR00038">
    <property type="entry name" value="HTHLUXR"/>
</dbReference>
<keyword evidence="2 7" id="KW-0597">Phosphoprotein</keyword>
<evidence type="ECO:0000256" key="3">
    <source>
        <dbReference type="ARBA" id="ARBA00023015"/>
    </source>
</evidence>
<gene>
    <name evidence="10" type="ORF">LJD61_11490</name>
</gene>
<dbReference type="InterPro" id="IPR058245">
    <property type="entry name" value="NreC/VraR/RcsB-like_REC"/>
</dbReference>
<proteinExistence type="predicted"/>
<dbReference type="Pfam" id="PF00072">
    <property type="entry name" value="Response_reg"/>
    <property type="match status" value="1"/>
</dbReference>
<name>A0ABT1NG01_9FIRM</name>
<dbReference type="InterPro" id="IPR000792">
    <property type="entry name" value="Tscrpt_reg_LuxR_C"/>
</dbReference>
<dbReference type="PROSITE" id="PS50110">
    <property type="entry name" value="RESPONSE_REGULATORY"/>
    <property type="match status" value="1"/>
</dbReference>
<dbReference type="CDD" id="cd06170">
    <property type="entry name" value="LuxR_C_like"/>
    <property type="match status" value="1"/>
</dbReference>
<evidence type="ECO:0000256" key="4">
    <source>
        <dbReference type="ARBA" id="ARBA00023125"/>
    </source>
</evidence>
<dbReference type="PROSITE" id="PS50043">
    <property type="entry name" value="HTH_LUXR_2"/>
    <property type="match status" value="1"/>
</dbReference>
<dbReference type="SUPFAM" id="SSF46894">
    <property type="entry name" value="C-terminal effector domain of the bipartite response regulators"/>
    <property type="match status" value="1"/>
</dbReference>
<evidence type="ECO:0000259" key="9">
    <source>
        <dbReference type="PROSITE" id="PS50110"/>
    </source>
</evidence>
<organism evidence="10 11">
    <name type="scientific">Lutispora saccharofermentans</name>
    <dbReference type="NCBI Taxonomy" id="3024236"/>
    <lineage>
        <taxon>Bacteria</taxon>
        <taxon>Bacillati</taxon>
        <taxon>Bacillota</taxon>
        <taxon>Clostridia</taxon>
        <taxon>Lutisporales</taxon>
        <taxon>Lutisporaceae</taxon>
        <taxon>Lutispora</taxon>
    </lineage>
</organism>
<sequence length="211" mass="24078">MKVLIADDDALIRESLKLLLDMEEDIEVSGVASNGQEAFDICRKEMPDVVLMDIRMPIMDGVLGTKLIKNSFRDVKVVILTTFKDDEYIREAIKNGAEGYILKNQSSDSIVDCLRAVYKGNAVFQKDIASALASMMEKERRSKPHADLTERERSVMRLISEGLSNKEISAKLYLSEGTVRNYVTALLEKLELRDRTQLAIYYLKNYDWRDV</sequence>
<dbReference type="SMART" id="SM00421">
    <property type="entry name" value="HTH_LUXR"/>
    <property type="match status" value="1"/>
</dbReference>
<dbReference type="CDD" id="cd17535">
    <property type="entry name" value="REC_NarL-like"/>
    <property type="match status" value="1"/>
</dbReference>
<dbReference type="SMART" id="SM00448">
    <property type="entry name" value="REC"/>
    <property type="match status" value="1"/>
</dbReference>
<dbReference type="Pfam" id="PF00196">
    <property type="entry name" value="GerE"/>
    <property type="match status" value="1"/>
</dbReference>
<accession>A0ABT1NG01</accession>
<comment type="caution">
    <text evidence="10">The sequence shown here is derived from an EMBL/GenBank/DDBJ whole genome shotgun (WGS) entry which is preliminary data.</text>
</comment>
<dbReference type="InterPro" id="IPR039420">
    <property type="entry name" value="WalR-like"/>
</dbReference>
<evidence type="ECO:0000313" key="10">
    <source>
        <dbReference type="EMBL" id="MCQ1530167.1"/>
    </source>
</evidence>
<dbReference type="PANTHER" id="PTHR43214:SF40">
    <property type="entry name" value="TRANSCRIPTIONAL REGULATORY PROTEIN LNRK"/>
    <property type="match status" value="1"/>
</dbReference>
<feature type="modified residue" description="4-aspartylphosphate" evidence="7">
    <location>
        <position position="53"/>
    </location>
</feature>
<feature type="domain" description="Response regulatory" evidence="9">
    <location>
        <begin position="2"/>
        <end position="118"/>
    </location>
</feature>
<dbReference type="SUPFAM" id="SSF52172">
    <property type="entry name" value="CheY-like"/>
    <property type="match status" value="1"/>
</dbReference>
<keyword evidence="4" id="KW-0238">DNA-binding</keyword>
<evidence type="ECO:0000256" key="1">
    <source>
        <dbReference type="ARBA" id="ARBA00018672"/>
    </source>
</evidence>
<dbReference type="InterPro" id="IPR011006">
    <property type="entry name" value="CheY-like_superfamily"/>
</dbReference>
<feature type="domain" description="HTH luxR-type" evidence="8">
    <location>
        <begin position="141"/>
        <end position="206"/>
    </location>
</feature>
<dbReference type="Gene3D" id="3.40.50.2300">
    <property type="match status" value="1"/>
</dbReference>
<evidence type="ECO:0000313" key="11">
    <source>
        <dbReference type="Proteomes" id="UP001651880"/>
    </source>
</evidence>
<dbReference type="PANTHER" id="PTHR43214">
    <property type="entry name" value="TWO-COMPONENT RESPONSE REGULATOR"/>
    <property type="match status" value="1"/>
</dbReference>
<dbReference type="InterPro" id="IPR016032">
    <property type="entry name" value="Sig_transdc_resp-reg_C-effctor"/>
</dbReference>
<dbReference type="InterPro" id="IPR001789">
    <property type="entry name" value="Sig_transdc_resp-reg_receiver"/>
</dbReference>
<evidence type="ECO:0000256" key="5">
    <source>
        <dbReference type="ARBA" id="ARBA00023163"/>
    </source>
</evidence>
<evidence type="ECO:0000256" key="2">
    <source>
        <dbReference type="ARBA" id="ARBA00022553"/>
    </source>
</evidence>
<keyword evidence="3" id="KW-0805">Transcription regulation</keyword>
<protein>
    <recommendedName>
        <fullName evidence="1">Stage 0 sporulation protein A homolog</fullName>
    </recommendedName>
</protein>
<evidence type="ECO:0000259" key="8">
    <source>
        <dbReference type="PROSITE" id="PS50043"/>
    </source>
</evidence>
<reference evidence="10 11" key="1">
    <citation type="submission" date="2021-10" db="EMBL/GenBank/DDBJ databases">
        <title>Lutispora strain m25 sp. nov., a thermophilic, non-spore-forming bacterium isolated from a lab-scale methanogenic bioreactor digesting anaerobic sludge.</title>
        <authorList>
            <person name="El Houari A."/>
            <person name="Mcdonald J."/>
        </authorList>
    </citation>
    <scope>NUCLEOTIDE SEQUENCE [LARGE SCALE GENOMIC DNA]</scope>
    <source>
        <strain evidence="11">m25</strain>
    </source>
</reference>
<comment type="function">
    <text evidence="6">May play the central regulatory role in sporulation. It may be an element of the effector pathway responsible for the activation of sporulation genes in response to nutritional stress. Spo0A may act in concert with spo0H (a sigma factor) to control the expression of some genes that are critical to the sporulation process.</text>
</comment>
<dbReference type="EMBL" id="JAJEKE010000009">
    <property type="protein sequence ID" value="MCQ1530167.1"/>
    <property type="molecule type" value="Genomic_DNA"/>
</dbReference>
<evidence type="ECO:0000256" key="6">
    <source>
        <dbReference type="ARBA" id="ARBA00024867"/>
    </source>
</evidence>
<keyword evidence="11" id="KW-1185">Reference proteome</keyword>
<dbReference type="Proteomes" id="UP001651880">
    <property type="component" value="Unassembled WGS sequence"/>
</dbReference>
<dbReference type="RefSeq" id="WP_255227683.1">
    <property type="nucleotide sequence ID" value="NZ_JAJEKE010000009.1"/>
</dbReference>
<evidence type="ECO:0000256" key="7">
    <source>
        <dbReference type="PROSITE-ProRule" id="PRU00169"/>
    </source>
</evidence>